<feature type="transmembrane region" description="Helical" evidence="7">
    <location>
        <begin position="65"/>
        <end position="87"/>
    </location>
</feature>
<evidence type="ECO:0000313" key="9">
    <source>
        <dbReference type="Proteomes" id="UP000533476"/>
    </source>
</evidence>
<dbReference type="InterPro" id="IPR050968">
    <property type="entry name" value="Cytochrome_c_oxidase_bac_sub4"/>
</dbReference>
<feature type="transmembrane region" description="Helical" evidence="7">
    <location>
        <begin position="38"/>
        <end position="59"/>
    </location>
</feature>
<evidence type="ECO:0000313" key="8">
    <source>
        <dbReference type="EMBL" id="NMP23273.1"/>
    </source>
</evidence>
<accession>A0A7Y0L4Q1</accession>
<evidence type="ECO:0000256" key="2">
    <source>
        <dbReference type="ARBA" id="ARBA00008079"/>
    </source>
</evidence>
<dbReference type="GO" id="GO:0015990">
    <property type="term" value="P:electron transport coupled proton transport"/>
    <property type="evidence" value="ECO:0007669"/>
    <property type="project" value="TreeGrafter"/>
</dbReference>
<evidence type="ECO:0000256" key="5">
    <source>
        <dbReference type="ARBA" id="ARBA00022989"/>
    </source>
</evidence>
<proteinExistence type="inferred from homology"/>
<dbReference type="GO" id="GO:0019646">
    <property type="term" value="P:aerobic electron transport chain"/>
    <property type="evidence" value="ECO:0007669"/>
    <property type="project" value="TreeGrafter"/>
</dbReference>
<dbReference type="Pfam" id="PF03626">
    <property type="entry name" value="COX4_pro"/>
    <property type="match status" value="1"/>
</dbReference>
<comment type="subcellular location">
    <subcellularLocation>
        <location evidence="1">Cell membrane</location>
        <topology evidence="1">Multi-pass membrane protein</topology>
    </subcellularLocation>
</comment>
<dbReference type="GO" id="GO:0005886">
    <property type="term" value="C:plasma membrane"/>
    <property type="evidence" value="ECO:0007669"/>
    <property type="project" value="UniProtKB-SubCell"/>
</dbReference>
<comment type="similarity">
    <text evidence="2">Belongs to the cytochrome c oxidase bacterial subunit 4 family.</text>
</comment>
<keyword evidence="9" id="KW-1185">Reference proteome</keyword>
<dbReference type="RefSeq" id="WP_169100394.1">
    <property type="nucleotide sequence ID" value="NZ_JABBVZ010000045.1"/>
</dbReference>
<name>A0A7Y0L4Q1_9FIRM</name>
<dbReference type="InterPro" id="IPR005171">
    <property type="entry name" value="Cyt_c_oxidase_su4_prok"/>
</dbReference>
<evidence type="ECO:0000256" key="4">
    <source>
        <dbReference type="ARBA" id="ARBA00022692"/>
    </source>
</evidence>
<dbReference type="GO" id="GO:0009486">
    <property type="term" value="F:cytochrome bo3 ubiquinol oxidase activity"/>
    <property type="evidence" value="ECO:0007669"/>
    <property type="project" value="TreeGrafter"/>
</dbReference>
<dbReference type="EMBL" id="JABBVZ010000045">
    <property type="protein sequence ID" value="NMP23273.1"/>
    <property type="molecule type" value="Genomic_DNA"/>
</dbReference>
<dbReference type="AlphaFoldDB" id="A0A7Y0L4Q1"/>
<dbReference type="GO" id="GO:0009319">
    <property type="term" value="C:cytochrome o ubiquinol oxidase complex"/>
    <property type="evidence" value="ECO:0007669"/>
    <property type="project" value="TreeGrafter"/>
</dbReference>
<keyword evidence="6 7" id="KW-0472">Membrane</keyword>
<comment type="caution">
    <text evidence="8">The sequence shown here is derived from an EMBL/GenBank/DDBJ whole genome shotgun (WGS) entry which is preliminary data.</text>
</comment>
<sequence>MDDYQVHHPDAPSGHGDEVELGFLAPRFHTARFPGMQVAGYILSLILTLIAFGMVAYHWLPLSALVTVIIIIALIQGALQLGIFMHLREARGTIWHLPVLGLALFIGLGIVAFSIWIMLFKSGVS</sequence>
<keyword evidence="4 7" id="KW-0812">Transmembrane</keyword>
<dbReference type="GO" id="GO:0015078">
    <property type="term" value="F:proton transmembrane transporter activity"/>
    <property type="evidence" value="ECO:0007669"/>
    <property type="project" value="TreeGrafter"/>
</dbReference>
<protein>
    <submittedName>
        <fullName evidence="8">Cytochrome C oxidase subunit IV</fullName>
    </submittedName>
</protein>
<dbReference type="Proteomes" id="UP000533476">
    <property type="component" value="Unassembled WGS sequence"/>
</dbReference>
<keyword evidence="5 7" id="KW-1133">Transmembrane helix</keyword>
<dbReference type="PANTHER" id="PTHR36835:SF1">
    <property type="entry name" value="CYTOCHROME BO(3) UBIQUINOL OXIDASE SUBUNIT 4"/>
    <property type="match status" value="1"/>
</dbReference>
<evidence type="ECO:0000256" key="7">
    <source>
        <dbReference type="SAM" id="Phobius"/>
    </source>
</evidence>
<evidence type="ECO:0000256" key="1">
    <source>
        <dbReference type="ARBA" id="ARBA00004651"/>
    </source>
</evidence>
<organism evidence="8 9">
    <name type="scientific">Sulfobacillus harzensis</name>
    <dbReference type="NCBI Taxonomy" id="2729629"/>
    <lineage>
        <taxon>Bacteria</taxon>
        <taxon>Bacillati</taxon>
        <taxon>Bacillota</taxon>
        <taxon>Clostridia</taxon>
        <taxon>Eubacteriales</taxon>
        <taxon>Clostridiales Family XVII. Incertae Sedis</taxon>
        <taxon>Sulfobacillus</taxon>
    </lineage>
</organism>
<evidence type="ECO:0000256" key="3">
    <source>
        <dbReference type="ARBA" id="ARBA00022475"/>
    </source>
</evidence>
<dbReference type="PANTHER" id="PTHR36835">
    <property type="entry name" value="CYTOCHROME BO(3) UBIQUINOL OXIDASE SUBUNIT 4"/>
    <property type="match status" value="1"/>
</dbReference>
<evidence type="ECO:0000256" key="6">
    <source>
        <dbReference type="ARBA" id="ARBA00023136"/>
    </source>
</evidence>
<keyword evidence="3" id="KW-1003">Cell membrane</keyword>
<reference evidence="8 9" key="1">
    <citation type="submission" date="2020-04" db="EMBL/GenBank/DDBJ databases">
        <authorList>
            <person name="Zhang R."/>
            <person name="Schippers A."/>
        </authorList>
    </citation>
    <scope>NUCLEOTIDE SEQUENCE [LARGE SCALE GENOMIC DNA]</scope>
    <source>
        <strain evidence="8 9">DSM 109850</strain>
    </source>
</reference>
<feature type="transmembrane region" description="Helical" evidence="7">
    <location>
        <begin position="99"/>
        <end position="119"/>
    </location>
</feature>
<gene>
    <name evidence="8" type="ORF">HIJ39_13085</name>
</gene>